<sequence length="143" mass="16880">MKQIITKIERYNKKSTKFKFRIEPQQMTIETDDKWYPDQVFLVCQHKNKRFTSQPRKLESSCTIACRRLVVWPESMSDPIEFETTLYLNSDLNNFEDKIWTLVLEGSMTKLRGEKAKLKQRPLASTELNMKTLISQPGMKAEN</sequence>
<dbReference type="AlphaFoldDB" id="A0A1I8B630"/>
<keyword evidence="2" id="KW-1185">Reference proteome</keyword>
<feature type="domain" description="C2 NT-type" evidence="1">
    <location>
        <begin position="8"/>
        <end position="143"/>
    </location>
</feature>
<accession>A0A1I8B630</accession>
<organism evidence="2 3">
    <name type="scientific">Meloidogyne hapla</name>
    <name type="common">Root-knot nematode worm</name>
    <dbReference type="NCBI Taxonomy" id="6305"/>
    <lineage>
        <taxon>Eukaryota</taxon>
        <taxon>Metazoa</taxon>
        <taxon>Ecdysozoa</taxon>
        <taxon>Nematoda</taxon>
        <taxon>Chromadorea</taxon>
        <taxon>Rhabditida</taxon>
        <taxon>Tylenchina</taxon>
        <taxon>Tylenchomorpha</taxon>
        <taxon>Tylenchoidea</taxon>
        <taxon>Meloidogynidae</taxon>
        <taxon>Meloidogyninae</taxon>
        <taxon>Meloidogyne</taxon>
    </lineage>
</organism>
<dbReference type="WBParaSite" id="MhA1_Contig1486.frz3.gene18">
    <property type="protein sequence ID" value="MhA1_Contig1486.frz3.gene18"/>
    <property type="gene ID" value="MhA1_Contig1486.frz3.gene18"/>
</dbReference>
<reference evidence="3" key="1">
    <citation type="submission" date="2016-11" db="UniProtKB">
        <authorList>
            <consortium name="WormBaseParasite"/>
        </authorList>
    </citation>
    <scope>IDENTIFICATION</scope>
</reference>
<evidence type="ECO:0000313" key="2">
    <source>
        <dbReference type="Proteomes" id="UP000095281"/>
    </source>
</evidence>
<evidence type="ECO:0000259" key="1">
    <source>
        <dbReference type="PROSITE" id="PS51840"/>
    </source>
</evidence>
<dbReference type="PROSITE" id="PS51840">
    <property type="entry name" value="C2_NT"/>
    <property type="match status" value="1"/>
</dbReference>
<dbReference type="InterPro" id="IPR019448">
    <property type="entry name" value="NT-C2"/>
</dbReference>
<evidence type="ECO:0000313" key="3">
    <source>
        <dbReference type="WBParaSite" id="MhA1_Contig1486.frz3.gene18"/>
    </source>
</evidence>
<dbReference type="Proteomes" id="UP000095281">
    <property type="component" value="Unplaced"/>
</dbReference>
<proteinExistence type="predicted"/>
<name>A0A1I8B630_MELHA</name>
<protein>
    <submittedName>
        <fullName evidence="3">C2 NT-type domain-containing protein</fullName>
    </submittedName>
</protein>